<dbReference type="RefSeq" id="WP_014808083.1">
    <property type="nucleotide sequence ID" value="NC_018025.1"/>
</dbReference>
<dbReference type="GO" id="GO:0031119">
    <property type="term" value="P:tRNA pseudouridine synthesis"/>
    <property type="evidence" value="ECO:0007669"/>
    <property type="project" value="UniProtKB-UniRule"/>
</dbReference>
<dbReference type="SUPFAM" id="SSF55120">
    <property type="entry name" value="Pseudouridine synthase"/>
    <property type="match status" value="1"/>
</dbReference>
<dbReference type="CDD" id="cd02570">
    <property type="entry name" value="PseudoU_synth_EcTruA"/>
    <property type="match status" value="1"/>
</dbReference>
<feature type="binding site" evidence="4 6">
    <location>
        <position position="110"/>
    </location>
    <ligand>
        <name>substrate</name>
    </ligand>
</feature>
<evidence type="ECO:0000256" key="4">
    <source>
        <dbReference type="HAMAP-Rule" id="MF_00171"/>
    </source>
</evidence>
<dbReference type="NCBIfam" id="TIGR00071">
    <property type="entry name" value="hisT_truA"/>
    <property type="match status" value="1"/>
</dbReference>
<dbReference type="PATRIC" id="fig|706587.4.peg.203"/>
<dbReference type="AlphaFoldDB" id="I4C033"/>
<organism evidence="9 10">
    <name type="scientific">Desulfomonile tiedjei (strain ATCC 49306 / DSM 6799 / DCB-1)</name>
    <dbReference type="NCBI Taxonomy" id="706587"/>
    <lineage>
        <taxon>Bacteria</taxon>
        <taxon>Pseudomonadati</taxon>
        <taxon>Thermodesulfobacteriota</taxon>
        <taxon>Desulfomonilia</taxon>
        <taxon>Desulfomonilales</taxon>
        <taxon>Desulfomonilaceae</taxon>
        <taxon>Desulfomonile</taxon>
    </lineage>
</organism>
<dbReference type="STRING" id="706587.Desti_0178"/>
<feature type="domain" description="Pseudouridine synthase I TruA alpha/beta" evidence="8">
    <location>
        <begin position="143"/>
        <end position="246"/>
    </location>
</feature>
<dbReference type="InterPro" id="IPR001406">
    <property type="entry name" value="PsdUridine_synth_TruA"/>
</dbReference>
<dbReference type="PANTHER" id="PTHR11142:SF0">
    <property type="entry name" value="TRNA PSEUDOURIDINE SYNTHASE-LIKE 1"/>
    <property type="match status" value="1"/>
</dbReference>
<protein>
    <recommendedName>
        <fullName evidence="4">tRNA pseudouridine synthase A</fullName>
        <ecNumber evidence="4">5.4.99.12</ecNumber>
    </recommendedName>
    <alternativeName>
        <fullName evidence="4">tRNA pseudouridine(38-40) synthase</fullName>
    </alternativeName>
    <alternativeName>
        <fullName evidence="4">tRNA pseudouridylate synthase I</fullName>
    </alternativeName>
    <alternativeName>
        <fullName evidence="4">tRNA-uridine isomerase I</fullName>
    </alternativeName>
</protein>
<dbReference type="EC" id="5.4.99.12" evidence="4"/>
<dbReference type="Gene3D" id="3.30.70.580">
    <property type="entry name" value="Pseudouridine synthase I, catalytic domain, N-terminal subdomain"/>
    <property type="match status" value="1"/>
</dbReference>
<reference evidence="10" key="1">
    <citation type="submission" date="2012-06" db="EMBL/GenBank/DDBJ databases">
        <title>Complete sequence of chromosome of Desulfomonile tiedjei DSM 6799.</title>
        <authorList>
            <person name="Lucas S."/>
            <person name="Copeland A."/>
            <person name="Lapidus A."/>
            <person name="Glavina del Rio T."/>
            <person name="Dalin E."/>
            <person name="Tice H."/>
            <person name="Bruce D."/>
            <person name="Goodwin L."/>
            <person name="Pitluck S."/>
            <person name="Peters L."/>
            <person name="Ovchinnikova G."/>
            <person name="Zeytun A."/>
            <person name="Lu M."/>
            <person name="Kyrpides N."/>
            <person name="Mavromatis K."/>
            <person name="Ivanova N."/>
            <person name="Brettin T."/>
            <person name="Detter J.C."/>
            <person name="Han C."/>
            <person name="Larimer F."/>
            <person name="Land M."/>
            <person name="Hauser L."/>
            <person name="Markowitz V."/>
            <person name="Cheng J.-F."/>
            <person name="Hugenholtz P."/>
            <person name="Woyke T."/>
            <person name="Wu D."/>
            <person name="Spring S."/>
            <person name="Schroeder M."/>
            <person name="Brambilla E."/>
            <person name="Klenk H.-P."/>
            <person name="Eisen J.A."/>
        </authorList>
    </citation>
    <scope>NUCLEOTIDE SEQUENCE [LARGE SCALE GENOMIC DNA]</scope>
    <source>
        <strain evidence="10">ATCC 49306 / DSM 6799 / DCB-1</strain>
    </source>
</reference>
<dbReference type="Gene3D" id="3.30.70.660">
    <property type="entry name" value="Pseudouridine synthase I, catalytic domain, C-terminal subdomain"/>
    <property type="match status" value="1"/>
</dbReference>
<evidence type="ECO:0000256" key="2">
    <source>
        <dbReference type="ARBA" id="ARBA00022694"/>
    </source>
</evidence>
<keyword evidence="2 4" id="KW-0819">tRNA processing</keyword>
<dbReference type="PANTHER" id="PTHR11142">
    <property type="entry name" value="PSEUDOURIDYLATE SYNTHASE"/>
    <property type="match status" value="1"/>
</dbReference>
<comment type="function">
    <text evidence="4">Formation of pseudouridine at positions 38, 39 and 40 in the anticodon stem and loop of transfer RNAs.</text>
</comment>
<gene>
    <name evidence="4" type="primary">truA</name>
    <name evidence="9" type="ordered locus">Desti_0178</name>
</gene>
<evidence type="ECO:0000256" key="6">
    <source>
        <dbReference type="PIRSR" id="PIRSR001430-2"/>
    </source>
</evidence>
<dbReference type="eggNOG" id="COG0101">
    <property type="taxonomic scope" value="Bacteria"/>
</dbReference>
<evidence type="ECO:0000256" key="5">
    <source>
        <dbReference type="PIRSR" id="PIRSR001430-1"/>
    </source>
</evidence>
<keyword evidence="10" id="KW-1185">Reference proteome</keyword>
<dbReference type="HOGENOM" id="CLU_014673_0_1_7"/>
<dbReference type="GO" id="GO:0160147">
    <property type="term" value="F:tRNA pseudouridine(38-40) synthase activity"/>
    <property type="evidence" value="ECO:0007669"/>
    <property type="project" value="UniProtKB-EC"/>
</dbReference>
<dbReference type="InterPro" id="IPR020103">
    <property type="entry name" value="PsdUridine_synth_cat_dom_sf"/>
</dbReference>
<dbReference type="InterPro" id="IPR020094">
    <property type="entry name" value="TruA/RsuA/RluB/E/F_N"/>
</dbReference>
<dbReference type="InterPro" id="IPR020097">
    <property type="entry name" value="PsdUridine_synth_TruA_a/b_dom"/>
</dbReference>
<dbReference type="GO" id="GO:0003723">
    <property type="term" value="F:RNA binding"/>
    <property type="evidence" value="ECO:0007669"/>
    <property type="project" value="InterPro"/>
</dbReference>
<dbReference type="PIRSF" id="PIRSF001430">
    <property type="entry name" value="tRNA_psdUrid_synth"/>
    <property type="match status" value="1"/>
</dbReference>
<evidence type="ECO:0000256" key="7">
    <source>
        <dbReference type="RuleBase" id="RU003792"/>
    </source>
</evidence>
<name>I4C033_DESTA</name>
<evidence type="ECO:0000256" key="1">
    <source>
        <dbReference type="ARBA" id="ARBA00009375"/>
    </source>
</evidence>
<comment type="catalytic activity">
    <reaction evidence="4 7">
        <text>uridine(38/39/40) in tRNA = pseudouridine(38/39/40) in tRNA</text>
        <dbReference type="Rhea" id="RHEA:22376"/>
        <dbReference type="Rhea" id="RHEA-COMP:10085"/>
        <dbReference type="Rhea" id="RHEA-COMP:10087"/>
        <dbReference type="ChEBI" id="CHEBI:65314"/>
        <dbReference type="ChEBI" id="CHEBI:65315"/>
        <dbReference type="EC" id="5.4.99.12"/>
    </reaction>
</comment>
<dbReference type="OrthoDB" id="9811823at2"/>
<dbReference type="KEGG" id="dti:Desti_0178"/>
<dbReference type="Proteomes" id="UP000006055">
    <property type="component" value="Chromosome"/>
</dbReference>
<comment type="subunit">
    <text evidence="4">Homodimer.</text>
</comment>
<comment type="caution">
    <text evidence="4">Lacks conserved residue(s) required for the propagation of feature annotation.</text>
</comment>
<evidence type="ECO:0000259" key="8">
    <source>
        <dbReference type="Pfam" id="PF01416"/>
    </source>
</evidence>
<dbReference type="Pfam" id="PF01416">
    <property type="entry name" value="PseudoU_synth_1"/>
    <property type="match status" value="2"/>
</dbReference>
<accession>I4C033</accession>
<evidence type="ECO:0000313" key="10">
    <source>
        <dbReference type="Proteomes" id="UP000006055"/>
    </source>
</evidence>
<proteinExistence type="inferred from homology"/>
<dbReference type="HAMAP" id="MF_00171">
    <property type="entry name" value="TruA"/>
    <property type="match status" value="1"/>
</dbReference>
<keyword evidence="3 4" id="KW-0413">Isomerase</keyword>
<evidence type="ECO:0000313" key="9">
    <source>
        <dbReference type="EMBL" id="AFM22924.1"/>
    </source>
</evidence>
<feature type="domain" description="Pseudouridine synthase I TruA alpha/beta" evidence="8">
    <location>
        <begin position="8"/>
        <end position="102"/>
    </location>
</feature>
<dbReference type="EMBL" id="CP003360">
    <property type="protein sequence ID" value="AFM22924.1"/>
    <property type="molecule type" value="Genomic_DNA"/>
</dbReference>
<dbReference type="InterPro" id="IPR020095">
    <property type="entry name" value="PsdUridine_synth_TruA_C"/>
</dbReference>
<sequence>MAKFRITVEYDGTAYHGWQLQKSLPTVQGALEGALSRILTVPVRVHGAGRTDAGVHATGQVAHFSADWNKSLEALQKACNALLPPDVVVRNLVSAPEDFHARHSAQSKTYVYTILNGPLRCALNRHYTWHIPFSLDVDAMKHAAKLLEGTHDFAAFGSPTEGTPSTVRRILSAHWSNGNSSDTLQFTIIGTGFLRYMVRSLVGTLVPVGAGKIDPTAFGKILESCDRSQSGPTAPPHGLCLALVEY</sequence>
<evidence type="ECO:0000256" key="3">
    <source>
        <dbReference type="ARBA" id="ARBA00023235"/>
    </source>
</evidence>
<comment type="similarity">
    <text evidence="1 4 7">Belongs to the tRNA pseudouridine synthase TruA family.</text>
</comment>
<dbReference type="FunFam" id="3.30.70.580:FF:000001">
    <property type="entry name" value="tRNA pseudouridine synthase A"/>
    <property type="match status" value="1"/>
</dbReference>
<feature type="active site" description="Nucleophile" evidence="4 5">
    <location>
        <position position="52"/>
    </location>
</feature>